<sequence>MMEADRRHGIYCFGVLRAALGLCAMPGDDELPGECVRLFVSWHLVTDGARRLRGCIGTFEPQPLAQGLRAYAIRSACHDRRFPPICAAELERLECTVSLLTPMEVCADWLDWDLGVHGVHVCLEGGASATFLPEIAPAQGWTKAETIERVIRKAGWTAPITDTLLRHATLQRHGDVR</sequence>
<dbReference type="NCBIfam" id="TIGR00296">
    <property type="entry name" value="TIGR00296 family protein"/>
    <property type="match status" value="1"/>
</dbReference>
<evidence type="ECO:0000313" key="3">
    <source>
        <dbReference type="Proteomes" id="UP001217582"/>
    </source>
</evidence>
<dbReference type="InterPro" id="IPR027485">
    <property type="entry name" value="AMMECR1_N"/>
</dbReference>
<name>A0AAJ6CLH2_9BASI</name>
<gene>
    <name evidence="2" type="ORF">MARU1_003005</name>
</gene>
<dbReference type="Proteomes" id="UP001217582">
    <property type="component" value="Chromosome 6"/>
</dbReference>
<protein>
    <recommendedName>
        <fullName evidence="1">AMMECR1 domain-containing protein</fullName>
    </recommendedName>
</protein>
<reference evidence="2 3" key="1">
    <citation type="submission" date="2023-03" db="EMBL/GenBank/DDBJ databases">
        <title>Mating type loci evolution in Malassezia.</title>
        <authorList>
            <person name="Coelho M.A."/>
        </authorList>
    </citation>
    <scope>NUCLEOTIDE SEQUENCE [LARGE SCALE GENOMIC DNA]</scope>
    <source>
        <strain evidence="2 3">CBS 13387</strain>
    </source>
</reference>
<dbReference type="Gene3D" id="3.30.700.20">
    <property type="entry name" value="Hypothetical protein ph0010, domain 1"/>
    <property type="match status" value="1"/>
</dbReference>
<dbReference type="InterPro" id="IPR002733">
    <property type="entry name" value="AMMECR1_domain"/>
</dbReference>
<proteinExistence type="predicted"/>
<dbReference type="PANTHER" id="PTHR13016:SF0">
    <property type="entry name" value="AMME SYNDROME CANDIDATE GENE 1 PROTEIN"/>
    <property type="match status" value="1"/>
</dbReference>
<dbReference type="PROSITE" id="PS51112">
    <property type="entry name" value="AMMECR1"/>
    <property type="match status" value="1"/>
</dbReference>
<dbReference type="InterPro" id="IPR036071">
    <property type="entry name" value="AMMECR1_dom_sf"/>
</dbReference>
<organism evidence="2 3">
    <name type="scientific">Malassezia arunalokei</name>
    <dbReference type="NCBI Taxonomy" id="1514897"/>
    <lineage>
        <taxon>Eukaryota</taxon>
        <taxon>Fungi</taxon>
        <taxon>Dikarya</taxon>
        <taxon>Basidiomycota</taxon>
        <taxon>Ustilaginomycotina</taxon>
        <taxon>Malasseziomycetes</taxon>
        <taxon>Malasseziales</taxon>
        <taxon>Malasseziaceae</taxon>
        <taxon>Malassezia</taxon>
    </lineage>
</organism>
<keyword evidence="3" id="KW-1185">Reference proteome</keyword>
<dbReference type="AlphaFoldDB" id="A0AAJ6CLH2"/>
<dbReference type="SUPFAM" id="SSF143447">
    <property type="entry name" value="AMMECR1-like"/>
    <property type="match status" value="1"/>
</dbReference>
<evidence type="ECO:0000259" key="1">
    <source>
        <dbReference type="PROSITE" id="PS51112"/>
    </source>
</evidence>
<evidence type="ECO:0000313" key="2">
    <source>
        <dbReference type="EMBL" id="WFD16961.1"/>
    </source>
</evidence>
<feature type="domain" description="AMMECR1" evidence="1">
    <location>
        <begin position="1"/>
        <end position="177"/>
    </location>
</feature>
<dbReference type="PANTHER" id="PTHR13016">
    <property type="entry name" value="AMMECR1 HOMOLOG"/>
    <property type="match status" value="1"/>
</dbReference>
<accession>A0AAJ6CLH2</accession>
<dbReference type="EMBL" id="CP119921">
    <property type="protein sequence ID" value="WFD16961.1"/>
    <property type="molecule type" value="Genomic_DNA"/>
</dbReference>
<dbReference type="InterPro" id="IPR023473">
    <property type="entry name" value="AMMECR1"/>
</dbReference>
<dbReference type="Pfam" id="PF01871">
    <property type="entry name" value="AMMECR1"/>
    <property type="match status" value="1"/>
</dbReference>